<organism evidence="2 3">
    <name type="scientific">Anaeromonas frigoriresistens</name>
    <dbReference type="NCBI Taxonomy" id="2683708"/>
    <lineage>
        <taxon>Bacteria</taxon>
        <taxon>Bacillati</taxon>
        <taxon>Bacillota</taxon>
        <taxon>Tissierellia</taxon>
        <taxon>Tissierellales</taxon>
        <taxon>Thermohalobacteraceae</taxon>
        <taxon>Anaeromonas</taxon>
    </lineage>
</organism>
<sequence>MIYFERKEKIDISNLVKLLIALVLILHLAIGQYFKLYETSIYFDKILHVIGTFTISLFSYQVLRSLWGSDLNSKILVFILISSIGITTGVLLEIFEFSLDMIFNTTNQHGLLDTNLDLIFNIVGAILAAFIVSNKH</sequence>
<feature type="transmembrane region" description="Helical" evidence="1">
    <location>
        <begin position="115"/>
        <end position="133"/>
    </location>
</feature>
<keyword evidence="1" id="KW-1133">Transmembrane helix</keyword>
<keyword evidence="1" id="KW-0472">Membrane</keyword>
<reference evidence="2" key="1">
    <citation type="submission" date="2019-12" db="EMBL/GenBank/DDBJ databases">
        <title>Clostridiaceae gen. nov. sp. nov., isolated from sediment in Xinjiang, China.</title>
        <authorList>
            <person name="Zhang R."/>
        </authorList>
    </citation>
    <scope>NUCLEOTIDE SEQUENCE</scope>
    <source>
        <strain evidence="2">D2Q-11</strain>
    </source>
</reference>
<dbReference type="EMBL" id="WSFT01000048">
    <property type="protein sequence ID" value="MBS4539347.1"/>
    <property type="molecule type" value="Genomic_DNA"/>
</dbReference>
<evidence type="ECO:0000313" key="3">
    <source>
        <dbReference type="Proteomes" id="UP000724672"/>
    </source>
</evidence>
<keyword evidence="3" id="KW-1185">Reference proteome</keyword>
<comment type="caution">
    <text evidence="2">The sequence shown here is derived from an EMBL/GenBank/DDBJ whole genome shotgun (WGS) entry which is preliminary data.</text>
</comment>
<accession>A0A942Z827</accession>
<feature type="transmembrane region" description="Helical" evidence="1">
    <location>
        <begin position="75"/>
        <end position="95"/>
    </location>
</feature>
<dbReference type="AlphaFoldDB" id="A0A942Z827"/>
<evidence type="ECO:0000313" key="2">
    <source>
        <dbReference type="EMBL" id="MBS4539347.1"/>
    </source>
</evidence>
<dbReference type="RefSeq" id="WP_203367271.1">
    <property type="nucleotide sequence ID" value="NZ_WSFT01000048.1"/>
</dbReference>
<evidence type="ECO:0000256" key="1">
    <source>
        <dbReference type="SAM" id="Phobius"/>
    </source>
</evidence>
<feature type="transmembrane region" description="Helical" evidence="1">
    <location>
        <begin position="46"/>
        <end position="63"/>
    </location>
</feature>
<dbReference type="Pfam" id="PF09997">
    <property type="entry name" value="DUF2238"/>
    <property type="match status" value="1"/>
</dbReference>
<gene>
    <name evidence="2" type="ORF">GOQ27_12800</name>
</gene>
<keyword evidence="1" id="KW-0812">Transmembrane</keyword>
<protein>
    <recommendedName>
        <fullName evidence="4">VanZ-like domain-containing protein</fullName>
    </recommendedName>
</protein>
<dbReference type="InterPro" id="IPR014509">
    <property type="entry name" value="YjdF-like"/>
</dbReference>
<evidence type="ECO:0008006" key="4">
    <source>
        <dbReference type="Google" id="ProtNLM"/>
    </source>
</evidence>
<proteinExistence type="predicted"/>
<name>A0A942Z827_9FIRM</name>
<dbReference type="Proteomes" id="UP000724672">
    <property type="component" value="Unassembled WGS sequence"/>
</dbReference>
<feature type="transmembrane region" description="Helical" evidence="1">
    <location>
        <begin position="12"/>
        <end position="34"/>
    </location>
</feature>